<gene>
    <name evidence="3" type="ORF">Vbra_8219</name>
</gene>
<keyword evidence="4" id="KW-1185">Reference proteome</keyword>
<keyword evidence="1" id="KW-0175">Coiled coil</keyword>
<dbReference type="PhylomeDB" id="A0A0G4ETK6"/>
<feature type="region of interest" description="Disordered" evidence="2">
    <location>
        <begin position="23"/>
        <end position="55"/>
    </location>
</feature>
<feature type="coiled-coil region" evidence="1">
    <location>
        <begin position="243"/>
        <end position="277"/>
    </location>
</feature>
<organism evidence="3 4">
    <name type="scientific">Vitrella brassicaformis (strain CCMP3155)</name>
    <dbReference type="NCBI Taxonomy" id="1169540"/>
    <lineage>
        <taxon>Eukaryota</taxon>
        <taxon>Sar</taxon>
        <taxon>Alveolata</taxon>
        <taxon>Colpodellida</taxon>
        <taxon>Vitrellaceae</taxon>
        <taxon>Vitrella</taxon>
    </lineage>
</organism>
<evidence type="ECO:0000256" key="2">
    <source>
        <dbReference type="SAM" id="MobiDB-lite"/>
    </source>
</evidence>
<proteinExistence type="predicted"/>
<name>A0A0G4ETK6_VITBC</name>
<dbReference type="EMBL" id="CDMY01000314">
    <property type="protein sequence ID" value="CEM01940.1"/>
    <property type="molecule type" value="Genomic_DNA"/>
</dbReference>
<dbReference type="InParanoid" id="A0A0G4ETK6"/>
<feature type="compositionally biased region" description="Acidic residues" evidence="2">
    <location>
        <begin position="32"/>
        <end position="54"/>
    </location>
</feature>
<evidence type="ECO:0000313" key="4">
    <source>
        <dbReference type="Proteomes" id="UP000041254"/>
    </source>
</evidence>
<dbReference type="VEuPathDB" id="CryptoDB:Vbra_8219"/>
<accession>A0A0G4ETK6</accession>
<sequence>MHFEDVERLLDVAKNAPVPSLHVEEDMRSVDDDVSVEGDDEFWAPQLESDDEGEPLSVKSCGSASSCVASFAPFETMDEFVGPADDEQVMEEDDAGARDAEDLFGFPKVAPKAAEAKDAFLSDPDPKRLFEPLTTTQKKQLVTKLYYPGHETSDNSTMNVDPWLDVEQSKEYVDPATFIGRIFLADSKDSEYLNLQFSRRFMAVACRSLLHCKKHTMLCIKKSNKFKWQQVMRKAKRLMSDYNSRLRDLAKGETANNDALRREALNLKEEANKLSTLIPCRLSMAKDDLHDYHHHQLTNYSSKMDIKLHDLVSIVAVGCKKYLERYANTEEAVEQHRLFITGITNSLNARIQMSACQVMWHLLGYGDDGDYYMSHPTYPLHSLPFLKLLAAEER</sequence>
<dbReference type="Proteomes" id="UP000041254">
    <property type="component" value="Unassembled WGS sequence"/>
</dbReference>
<protein>
    <submittedName>
        <fullName evidence="3">Uncharacterized protein</fullName>
    </submittedName>
</protein>
<evidence type="ECO:0000313" key="3">
    <source>
        <dbReference type="EMBL" id="CEM01940.1"/>
    </source>
</evidence>
<dbReference type="AlphaFoldDB" id="A0A0G4ETK6"/>
<evidence type="ECO:0000256" key="1">
    <source>
        <dbReference type="SAM" id="Coils"/>
    </source>
</evidence>
<reference evidence="3 4" key="1">
    <citation type="submission" date="2014-11" db="EMBL/GenBank/DDBJ databases">
        <authorList>
            <person name="Zhu J."/>
            <person name="Qi W."/>
            <person name="Song R."/>
        </authorList>
    </citation>
    <scope>NUCLEOTIDE SEQUENCE [LARGE SCALE GENOMIC DNA]</scope>
</reference>